<dbReference type="GO" id="GO:0016757">
    <property type="term" value="F:glycosyltransferase activity"/>
    <property type="evidence" value="ECO:0007669"/>
    <property type="project" value="UniProtKB-KW"/>
</dbReference>
<comment type="caution">
    <text evidence="3">The sequence shown here is derived from an EMBL/GenBank/DDBJ whole genome shotgun (WGS) entry which is preliminary data.</text>
</comment>
<dbReference type="PANTHER" id="PTHR12526:SF630">
    <property type="entry name" value="GLYCOSYLTRANSFERASE"/>
    <property type="match status" value="1"/>
</dbReference>
<reference evidence="3" key="1">
    <citation type="submission" date="2021-10" db="EMBL/GenBank/DDBJ databases">
        <authorList>
            <person name="Lyu M."/>
            <person name="Wang X."/>
            <person name="Meng X."/>
            <person name="Xu K."/>
        </authorList>
    </citation>
    <scope>NUCLEOTIDE SEQUENCE</scope>
    <source>
        <strain evidence="3">A6</strain>
    </source>
</reference>
<dbReference type="EMBL" id="JAJGAK010000001">
    <property type="protein sequence ID" value="MCC8362932.1"/>
    <property type="molecule type" value="Genomic_DNA"/>
</dbReference>
<dbReference type="Gene3D" id="3.40.50.2000">
    <property type="entry name" value="Glycogen Phosphorylase B"/>
    <property type="match status" value="2"/>
</dbReference>
<keyword evidence="3" id="KW-0328">Glycosyltransferase</keyword>
<evidence type="ECO:0000259" key="1">
    <source>
        <dbReference type="Pfam" id="PF00534"/>
    </source>
</evidence>
<dbReference type="Pfam" id="PF13439">
    <property type="entry name" value="Glyco_transf_4"/>
    <property type="match status" value="1"/>
</dbReference>
<proteinExistence type="predicted"/>
<dbReference type="Pfam" id="PF00534">
    <property type="entry name" value="Glycos_transf_1"/>
    <property type="match status" value="1"/>
</dbReference>
<feature type="domain" description="Glycosyltransferase subfamily 4-like N-terminal" evidence="2">
    <location>
        <begin position="35"/>
        <end position="190"/>
    </location>
</feature>
<dbReference type="Proteomes" id="UP001165293">
    <property type="component" value="Unassembled WGS sequence"/>
</dbReference>
<evidence type="ECO:0000313" key="4">
    <source>
        <dbReference type="Proteomes" id="UP001165293"/>
    </source>
</evidence>
<dbReference type="RefSeq" id="WP_230526503.1">
    <property type="nucleotide sequence ID" value="NZ_JAJGAK010000001.1"/>
</dbReference>
<evidence type="ECO:0000313" key="3">
    <source>
        <dbReference type="EMBL" id="MCC8362932.1"/>
    </source>
</evidence>
<keyword evidence="3" id="KW-0808">Transferase</keyword>
<name>A0ABS8JH72_9GAMM</name>
<accession>A0ABS8JH72</accession>
<evidence type="ECO:0000259" key="2">
    <source>
        <dbReference type="Pfam" id="PF13439"/>
    </source>
</evidence>
<dbReference type="SUPFAM" id="SSF53756">
    <property type="entry name" value="UDP-Glycosyltransferase/glycogen phosphorylase"/>
    <property type="match status" value="1"/>
</dbReference>
<feature type="domain" description="Glycosyl transferase family 1" evidence="1">
    <location>
        <begin position="199"/>
        <end position="359"/>
    </location>
</feature>
<dbReference type="EC" id="2.4.-.-" evidence="3"/>
<gene>
    <name evidence="3" type="ORF">LK996_07570</name>
</gene>
<dbReference type="PANTHER" id="PTHR12526">
    <property type="entry name" value="GLYCOSYLTRANSFERASE"/>
    <property type="match status" value="1"/>
</dbReference>
<protein>
    <submittedName>
        <fullName evidence="3">Glycosyltransferase</fullName>
        <ecNumber evidence="3">2.4.-.-</ecNumber>
    </submittedName>
</protein>
<organism evidence="3 4">
    <name type="scientific">Noviluteimonas lactosilytica</name>
    <dbReference type="NCBI Taxonomy" id="2888523"/>
    <lineage>
        <taxon>Bacteria</taxon>
        <taxon>Pseudomonadati</taxon>
        <taxon>Pseudomonadota</taxon>
        <taxon>Gammaproteobacteria</taxon>
        <taxon>Lysobacterales</taxon>
        <taxon>Lysobacteraceae</taxon>
        <taxon>Noviluteimonas</taxon>
    </lineage>
</organism>
<dbReference type="InterPro" id="IPR001296">
    <property type="entry name" value="Glyco_trans_1"/>
</dbReference>
<dbReference type="InterPro" id="IPR028098">
    <property type="entry name" value="Glyco_trans_4-like_N"/>
</dbReference>
<sequence>MPAPDRPASDLHAHDRPALDRPVRVLHFVTGGFSGGATQVAIALVQAGVDSPDIEPLLVLRRKRRTDPRRIAELEQAGVPLRVVPGWSHAATIWSLVKLCREFKPDVLVAHGFSEHLWGRYAGLLANVPHLVHVEHNTRERYTAWRLKQARWLARRTDRIVGCSEGVRLRLLETGMPPERTIAIPNGIRLAPFAEADQHPVAQRTRGIVMVARLSKQKDHATLIRAVARLRDRGIVVPVLFAGGGKKRHRAPLDRLVALLGVQDQVRFLGVARNVPELLMTHRVAALATHWEGMPLALIEGMAAGCAVVGSAVPGVREVIDDGVDGRLVAEHDDAALADVLATLLTDDAQATRLGAAARASAQEKYGRELMHARYEALFLELARGG</sequence>
<keyword evidence="4" id="KW-1185">Reference proteome</keyword>